<dbReference type="PANTHER" id="PTHR24637:SF236">
    <property type="entry name" value="NEMATODE CUTICLE COLLAGEN N-TERMINAL DOMAIN-CONTAINING PROTEIN"/>
    <property type="match status" value="1"/>
</dbReference>
<dbReference type="EMBL" id="BTRK01000003">
    <property type="protein sequence ID" value="GMR41884.1"/>
    <property type="molecule type" value="Genomic_DNA"/>
</dbReference>
<evidence type="ECO:0000256" key="1">
    <source>
        <dbReference type="ARBA" id="ARBA00022737"/>
    </source>
</evidence>
<evidence type="ECO:0000256" key="2">
    <source>
        <dbReference type="SAM" id="MobiDB-lite"/>
    </source>
</evidence>
<feature type="region of interest" description="Disordered" evidence="2">
    <location>
        <begin position="146"/>
        <end position="214"/>
    </location>
</feature>
<sequence>SPFLQMSWLVGVASAGSLCAIFVSLLSIRVIVNDISSLQEEVHSGMSEFRVMAEDTWTRLIKMHVNPSGSSDAPPTFATLLGRNKRQANSQCNCGPSSRGCPAGPPGAPGQPGERGRDGNPGQSGRQGANGIALAVTFDTPGGCIKCPPGPPGAPGNPGFQGPAGQPGRPGSPGPAGNPGGCPAGPPGPPGQPGERGRDGNPGQSGRQGANGIALAVTFDTPGGCIKCPPGPPGAPG</sequence>
<accession>A0AAN5CFW7</accession>
<keyword evidence="6" id="KW-1185">Reference proteome</keyword>
<dbReference type="Proteomes" id="UP001328107">
    <property type="component" value="Unassembled WGS sequence"/>
</dbReference>
<feature type="transmembrane region" description="Helical" evidence="3">
    <location>
        <begin position="6"/>
        <end position="28"/>
    </location>
</feature>
<dbReference type="Pfam" id="PF01391">
    <property type="entry name" value="Collagen"/>
    <property type="match status" value="1"/>
</dbReference>
<dbReference type="Pfam" id="PF01484">
    <property type="entry name" value="Col_cuticle_N"/>
    <property type="match status" value="1"/>
</dbReference>
<evidence type="ECO:0000313" key="5">
    <source>
        <dbReference type="EMBL" id="GMR41884.1"/>
    </source>
</evidence>
<evidence type="ECO:0000313" key="6">
    <source>
        <dbReference type="Proteomes" id="UP001328107"/>
    </source>
</evidence>
<evidence type="ECO:0000256" key="3">
    <source>
        <dbReference type="SAM" id="Phobius"/>
    </source>
</evidence>
<protein>
    <recommendedName>
        <fullName evidence="4">Nematode cuticle collagen N-terminal domain-containing protein</fullName>
    </recommendedName>
</protein>
<evidence type="ECO:0000259" key="4">
    <source>
        <dbReference type="SMART" id="SM01088"/>
    </source>
</evidence>
<feature type="region of interest" description="Disordered" evidence="2">
    <location>
        <begin position="88"/>
        <end position="128"/>
    </location>
</feature>
<proteinExistence type="predicted"/>
<dbReference type="PANTHER" id="PTHR24637">
    <property type="entry name" value="COLLAGEN"/>
    <property type="match status" value="1"/>
</dbReference>
<dbReference type="AlphaFoldDB" id="A0AAN5CFW7"/>
<dbReference type="SMART" id="SM01088">
    <property type="entry name" value="Col_cuticle_N"/>
    <property type="match status" value="1"/>
</dbReference>
<organism evidence="5 6">
    <name type="scientific">Pristionchus mayeri</name>
    <dbReference type="NCBI Taxonomy" id="1317129"/>
    <lineage>
        <taxon>Eukaryota</taxon>
        <taxon>Metazoa</taxon>
        <taxon>Ecdysozoa</taxon>
        <taxon>Nematoda</taxon>
        <taxon>Chromadorea</taxon>
        <taxon>Rhabditida</taxon>
        <taxon>Rhabditina</taxon>
        <taxon>Diplogasteromorpha</taxon>
        <taxon>Diplogasteroidea</taxon>
        <taxon>Neodiplogasteridae</taxon>
        <taxon>Pristionchus</taxon>
    </lineage>
</organism>
<keyword evidence="1" id="KW-0677">Repeat</keyword>
<feature type="non-terminal residue" evidence="5">
    <location>
        <position position="237"/>
    </location>
</feature>
<feature type="non-terminal residue" evidence="5">
    <location>
        <position position="1"/>
    </location>
</feature>
<comment type="caution">
    <text evidence="5">The sequence shown here is derived from an EMBL/GenBank/DDBJ whole genome shotgun (WGS) entry which is preliminary data.</text>
</comment>
<feature type="compositionally biased region" description="Low complexity" evidence="2">
    <location>
        <begin position="157"/>
        <end position="169"/>
    </location>
</feature>
<dbReference type="GO" id="GO:0042302">
    <property type="term" value="F:structural constituent of cuticle"/>
    <property type="evidence" value="ECO:0007669"/>
    <property type="project" value="InterPro"/>
</dbReference>
<reference evidence="6" key="1">
    <citation type="submission" date="2022-10" db="EMBL/GenBank/DDBJ databases">
        <title>Genome assembly of Pristionchus species.</title>
        <authorList>
            <person name="Yoshida K."/>
            <person name="Sommer R.J."/>
        </authorList>
    </citation>
    <scope>NUCLEOTIDE SEQUENCE [LARGE SCALE GENOMIC DNA]</scope>
    <source>
        <strain evidence="6">RS5460</strain>
    </source>
</reference>
<name>A0AAN5CFW7_9BILA</name>
<keyword evidence="3" id="KW-0812">Transmembrane</keyword>
<feature type="domain" description="Nematode cuticle collagen N-terminal" evidence="4">
    <location>
        <begin position="10"/>
        <end position="60"/>
    </location>
</feature>
<gene>
    <name evidence="5" type="ORF">PMAYCL1PPCAC_12079</name>
</gene>
<keyword evidence="3" id="KW-1133">Transmembrane helix</keyword>
<dbReference type="InterPro" id="IPR008160">
    <property type="entry name" value="Collagen"/>
</dbReference>
<dbReference type="InterPro" id="IPR002486">
    <property type="entry name" value="Col_cuticle_N"/>
</dbReference>
<keyword evidence="3" id="KW-0472">Membrane</keyword>